<evidence type="ECO:0000256" key="7">
    <source>
        <dbReference type="ARBA" id="ARBA00023237"/>
    </source>
</evidence>
<accession>A0A3D9G176</accession>
<dbReference type="AlphaFoldDB" id="A0A3D9G176"/>
<evidence type="ECO:0000256" key="3">
    <source>
        <dbReference type="ARBA" id="ARBA00022452"/>
    </source>
</evidence>
<protein>
    <submittedName>
        <fullName evidence="11">Iron complex outermembrane receptor protein</fullName>
    </submittedName>
</protein>
<organism evidence="11 12">
    <name type="scientific">Flavobacterium cutihirudinis</name>
    <dbReference type="NCBI Taxonomy" id="1265740"/>
    <lineage>
        <taxon>Bacteria</taxon>
        <taxon>Pseudomonadati</taxon>
        <taxon>Bacteroidota</taxon>
        <taxon>Flavobacteriia</taxon>
        <taxon>Flavobacteriales</taxon>
        <taxon>Flavobacteriaceae</taxon>
        <taxon>Flavobacterium</taxon>
    </lineage>
</organism>
<dbReference type="Pfam" id="PF07715">
    <property type="entry name" value="Plug"/>
    <property type="match status" value="1"/>
</dbReference>
<evidence type="ECO:0000313" key="12">
    <source>
        <dbReference type="Proteomes" id="UP000257004"/>
    </source>
</evidence>
<keyword evidence="2 8" id="KW-0813">Transport</keyword>
<feature type="chain" id="PRO_5017686366" evidence="9">
    <location>
        <begin position="20"/>
        <end position="725"/>
    </location>
</feature>
<dbReference type="SUPFAM" id="SSF56935">
    <property type="entry name" value="Porins"/>
    <property type="match status" value="1"/>
</dbReference>
<dbReference type="Gene3D" id="2.40.170.20">
    <property type="entry name" value="TonB-dependent receptor, beta-barrel domain"/>
    <property type="match status" value="1"/>
</dbReference>
<dbReference type="Gene3D" id="2.170.130.10">
    <property type="entry name" value="TonB-dependent receptor, plug domain"/>
    <property type="match status" value="1"/>
</dbReference>
<dbReference type="InterPro" id="IPR012910">
    <property type="entry name" value="Plug_dom"/>
</dbReference>
<dbReference type="Gene3D" id="2.60.40.1120">
    <property type="entry name" value="Carboxypeptidase-like, regulatory domain"/>
    <property type="match status" value="1"/>
</dbReference>
<dbReference type="PANTHER" id="PTHR30069:SF29">
    <property type="entry name" value="HEMOGLOBIN AND HEMOGLOBIN-HAPTOGLOBIN-BINDING PROTEIN 1-RELATED"/>
    <property type="match status" value="1"/>
</dbReference>
<dbReference type="Proteomes" id="UP000257004">
    <property type="component" value="Unassembled WGS sequence"/>
</dbReference>
<dbReference type="OrthoDB" id="1109239at2"/>
<dbReference type="InterPro" id="IPR037066">
    <property type="entry name" value="Plug_dom_sf"/>
</dbReference>
<dbReference type="RefSeq" id="WP_115887034.1">
    <property type="nucleotide sequence ID" value="NZ_QRDQ01000007.1"/>
</dbReference>
<comment type="similarity">
    <text evidence="8">Belongs to the TonB-dependent receptor family.</text>
</comment>
<keyword evidence="7 8" id="KW-0998">Cell outer membrane</keyword>
<dbReference type="PROSITE" id="PS52016">
    <property type="entry name" value="TONB_DEPENDENT_REC_3"/>
    <property type="match status" value="1"/>
</dbReference>
<evidence type="ECO:0000259" key="10">
    <source>
        <dbReference type="Pfam" id="PF07715"/>
    </source>
</evidence>
<evidence type="ECO:0000256" key="9">
    <source>
        <dbReference type="SAM" id="SignalP"/>
    </source>
</evidence>
<reference evidence="11 12" key="1">
    <citation type="submission" date="2018-07" db="EMBL/GenBank/DDBJ databases">
        <title>Genomic Encyclopedia of Archaeal and Bacterial Type Strains, Phase II (KMG-II): from individual species to whole genera.</title>
        <authorList>
            <person name="Goeker M."/>
        </authorList>
    </citation>
    <scope>NUCLEOTIDE SEQUENCE [LARGE SCALE GENOMIC DNA]</scope>
    <source>
        <strain evidence="11 12">DSM 25795</strain>
    </source>
</reference>
<dbReference type="GO" id="GO:0015344">
    <property type="term" value="F:siderophore uptake transmembrane transporter activity"/>
    <property type="evidence" value="ECO:0007669"/>
    <property type="project" value="TreeGrafter"/>
</dbReference>
<keyword evidence="12" id="KW-1185">Reference proteome</keyword>
<comment type="caution">
    <text evidence="11">The sequence shown here is derived from an EMBL/GenBank/DDBJ whole genome shotgun (WGS) entry which is preliminary data.</text>
</comment>
<gene>
    <name evidence="11" type="ORF">BD847_0899</name>
</gene>
<sequence length="725" mass="81405">MLKYILLIVAITSIGTAQAQNKITFHIKNADNNEAVKGASAKIEETNSVISSGNDGNIIIENLKDGDYTLSISIEGFAPNKTLFKVPSTVSLIEIKLQSEEEEAEEMEEIIVTSTRGTRTISNIPTRVEFIAGEELEEKANMKPGDIRMMLNESTGIQTQQTSATSGNSSIRIQGLDGRYTQILKDGFPLYSGASSGLGLLQTPPLDLKQVEIIKGSASTLYGGGAIAGLVNLVSKTPTEERELRFLINGTSALGLDINGFYSQQFDKIGLTVFASHDRNAPYDPAHIQLTAIPKFERFNFNPKLFVNFNENTKLNFGINTVFENRLGGNIEYIKDQSKYPDSYFEKNKTQRISTQFSLTHKFNEQESVTIKNSFNNFSRVITIPDYVFDGLQNSTFSEISYSKNGKIAQWAAGVNLYTDSFTENSPTAFPLRNYNQITYGAFLQNTIKAKEWLEIETGLRSDYVIDYGYSLLPRISALFKFNSKLTSRIGGGLGYKTPTIFTEESERIQYRNVLPINSDFNKLEKSYGVNFDINYKTKITNDLSLSWNQLFFYTNVDNPLILNSLPDDLYQFANVNGYLDTKGTETNVKLGYKDFKLFLGYTFTDASINANGVKSENPLTAKHRLNNVLMYEVEDKWKVGLEAYYYSNQKLSDGTTGTAYWIFGFMAERLWENFSLYANFENFTDTRQTKFGSIYTGPISNPVFKDIYAPLDGFVVNAGIKIKI</sequence>
<dbReference type="PANTHER" id="PTHR30069">
    <property type="entry name" value="TONB-DEPENDENT OUTER MEMBRANE RECEPTOR"/>
    <property type="match status" value="1"/>
</dbReference>
<keyword evidence="4 8" id="KW-0812">Transmembrane</keyword>
<evidence type="ECO:0000256" key="8">
    <source>
        <dbReference type="PROSITE-ProRule" id="PRU01360"/>
    </source>
</evidence>
<evidence type="ECO:0000256" key="5">
    <source>
        <dbReference type="ARBA" id="ARBA00022729"/>
    </source>
</evidence>
<evidence type="ECO:0000256" key="6">
    <source>
        <dbReference type="ARBA" id="ARBA00023136"/>
    </source>
</evidence>
<proteinExistence type="inferred from homology"/>
<comment type="subcellular location">
    <subcellularLocation>
        <location evidence="1 8">Cell outer membrane</location>
        <topology evidence="1 8">Multi-pass membrane protein</topology>
    </subcellularLocation>
</comment>
<keyword evidence="3 8" id="KW-1134">Transmembrane beta strand</keyword>
<evidence type="ECO:0000256" key="1">
    <source>
        <dbReference type="ARBA" id="ARBA00004571"/>
    </source>
</evidence>
<dbReference type="EMBL" id="QRDQ01000007">
    <property type="protein sequence ID" value="RED26968.1"/>
    <property type="molecule type" value="Genomic_DNA"/>
</dbReference>
<dbReference type="GO" id="GO:0009279">
    <property type="term" value="C:cell outer membrane"/>
    <property type="evidence" value="ECO:0007669"/>
    <property type="project" value="UniProtKB-SubCell"/>
</dbReference>
<name>A0A3D9G176_9FLAO</name>
<keyword evidence="5 9" id="KW-0732">Signal</keyword>
<dbReference type="InterPro" id="IPR039426">
    <property type="entry name" value="TonB-dep_rcpt-like"/>
</dbReference>
<evidence type="ECO:0000256" key="4">
    <source>
        <dbReference type="ARBA" id="ARBA00022692"/>
    </source>
</evidence>
<evidence type="ECO:0000313" key="11">
    <source>
        <dbReference type="EMBL" id="RED26968.1"/>
    </source>
</evidence>
<dbReference type="GO" id="GO:0044718">
    <property type="term" value="P:siderophore transmembrane transport"/>
    <property type="evidence" value="ECO:0007669"/>
    <property type="project" value="TreeGrafter"/>
</dbReference>
<dbReference type="SUPFAM" id="SSF49464">
    <property type="entry name" value="Carboxypeptidase regulatory domain-like"/>
    <property type="match status" value="1"/>
</dbReference>
<keyword evidence="11" id="KW-0675">Receptor</keyword>
<feature type="signal peptide" evidence="9">
    <location>
        <begin position="1"/>
        <end position="19"/>
    </location>
</feature>
<dbReference type="InterPro" id="IPR008969">
    <property type="entry name" value="CarboxyPept-like_regulatory"/>
</dbReference>
<dbReference type="InterPro" id="IPR036942">
    <property type="entry name" value="Beta-barrel_TonB_sf"/>
</dbReference>
<keyword evidence="6 8" id="KW-0472">Membrane</keyword>
<evidence type="ECO:0000256" key="2">
    <source>
        <dbReference type="ARBA" id="ARBA00022448"/>
    </source>
</evidence>
<feature type="domain" description="TonB-dependent receptor plug" evidence="10">
    <location>
        <begin position="122"/>
        <end position="229"/>
    </location>
</feature>